<dbReference type="Proteomes" id="UP001295684">
    <property type="component" value="Unassembled WGS sequence"/>
</dbReference>
<accession>A0AAD1UGN4</accession>
<protein>
    <submittedName>
        <fullName evidence="1">Uncharacterized protein</fullName>
    </submittedName>
</protein>
<sequence length="288" mass="33266">MNSKAKKNIVNRSFSKLGFTMTLLPYLFKEYDQWGDFMWNICYSARLSWYKCELAFLSSYLNCEFDFDEELTTLLSWQQIDSSPQLGEQYDLVLKPQRGNRKVRNFLALAKSYRFKELNSLVFRCMDTLDLVGTRYASKFLKFSLPKKINEVSLECDGEVEPYINSLCLLLPRVRAKITLSKFTFTGDELIKVLKSILRASEVIFDKCIFTEIDNNKMIKESPKFKVKLITVINLTNNQTTKEHKLQFKLPLQAKNSTPKVPSDSLLPQTSGCSDLTFLFTLPGPQIS</sequence>
<reference evidence="1" key="1">
    <citation type="submission" date="2023-07" db="EMBL/GenBank/DDBJ databases">
        <authorList>
            <consortium name="AG Swart"/>
            <person name="Singh M."/>
            <person name="Singh A."/>
            <person name="Seah K."/>
            <person name="Emmerich C."/>
        </authorList>
    </citation>
    <scope>NUCLEOTIDE SEQUENCE</scope>
    <source>
        <strain evidence="1">DP1</strain>
    </source>
</reference>
<evidence type="ECO:0000313" key="2">
    <source>
        <dbReference type="Proteomes" id="UP001295684"/>
    </source>
</evidence>
<proteinExistence type="predicted"/>
<dbReference type="AlphaFoldDB" id="A0AAD1UGN4"/>
<keyword evidence="2" id="KW-1185">Reference proteome</keyword>
<evidence type="ECO:0000313" key="1">
    <source>
        <dbReference type="EMBL" id="CAI2367591.1"/>
    </source>
</evidence>
<gene>
    <name evidence="1" type="ORF">ECRASSUSDP1_LOCUS8878</name>
</gene>
<name>A0AAD1UGN4_EUPCR</name>
<dbReference type="EMBL" id="CAMPGE010008703">
    <property type="protein sequence ID" value="CAI2367591.1"/>
    <property type="molecule type" value="Genomic_DNA"/>
</dbReference>
<organism evidence="1 2">
    <name type="scientific">Euplotes crassus</name>
    <dbReference type="NCBI Taxonomy" id="5936"/>
    <lineage>
        <taxon>Eukaryota</taxon>
        <taxon>Sar</taxon>
        <taxon>Alveolata</taxon>
        <taxon>Ciliophora</taxon>
        <taxon>Intramacronucleata</taxon>
        <taxon>Spirotrichea</taxon>
        <taxon>Hypotrichia</taxon>
        <taxon>Euplotida</taxon>
        <taxon>Euplotidae</taxon>
        <taxon>Moneuplotes</taxon>
    </lineage>
</organism>
<comment type="caution">
    <text evidence="1">The sequence shown here is derived from an EMBL/GenBank/DDBJ whole genome shotgun (WGS) entry which is preliminary data.</text>
</comment>